<comment type="subcellular location">
    <subcellularLocation>
        <location evidence="8 29">Endoplasmic reticulum membrane</location>
        <topology evidence="8 29">Multi-pass membrane protein</topology>
    </subcellularLocation>
</comment>
<feature type="transmembrane region" description="Helical" evidence="32">
    <location>
        <begin position="405"/>
        <end position="427"/>
    </location>
</feature>
<proteinExistence type="inferred from homology"/>
<comment type="pathway">
    <text evidence="9">Lipid metabolism; glycerolipid metabolism.</text>
</comment>
<feature type="transmembrane region" description="Helical" evidence="32">
    <location>
        <begin position="311"/>
        <end position="329"/>
    </location>
</feature>
<dbReference type="Proteomes" id="UP000472277">
    <property type="component" value="Chromosome 34"/>
</dbReference>
<evidence type="ECO:0000256" key="29">
    <source>
        <dbReference type="PIRNR" id="PIRNR000439"/>
    </source>
</evidence>
<evidence type="ECO:0000256" key="14">
    <source>
        <dbReference type="ARBA" id="ARBA00022989"/>
    </source>
</evidence>
<evidence type="ECO:0000256" key="13">
    <source>
        <dbReference type="ARBA" id="ARBA00022824"/>
    </source>
</evidence>
<feature type="region of interest" description="Disordered" evidence="31">
    <location>
        <begin position="1"/>
        <end position="57"/>
    </location>
</feature>
<evidence type="ECO:0000256" key="22">
    <source>
        <dbReference type="ARBA" id="ARBA00048135"/>
    </source>
</evidence>
<comment type="catalytic activity">
    <reaction evidence="7">
        <text>all-trans-retinol + hexadecanoyl-CoA = all-trans-retinyl hexadecanoate + CoA</text>
        <dbReference type="Rhea" id="RHEA:38175"/>
        <dbReference type="ChEBI" id="CHEBI:17336"/>
        <dbReference type="ChEBI" id="CHEBI:17616"/>
        <dbReference type="ChEBI" id="CHEBI:57287"/>
        <dbReference type="ChEBI" id="CHEBI:57379"/>
    </reaction>
    <physiologicalReaction direction="left-to-right" evidence="7">
        <dbReference type="Rhea" id="RHEA:38176"/>
    </physiologicalReaction>
</comment>
<comment type="catalytic activity">
    <reaction evidence="28">
        <text>1,3-di-(9Z-octadecenoyl)-glycerol + (9Z)-octadecenoyl-CoA = 1,2,3-tri-(9Z-octadecenoyl)-glycerol + CoA</text>
        <dbReference type="Rhea" id="RHEA:38435"/>
        <dbReference type="ChEBI" id="CHEBI:53753"/>
        <dbReference type="ChEBI" id="CHEBI:57287"/>
        <dbReference type="ChEBI" id="CHEBI:57387"/>
        <dbReference type="ChEBI" id="CHEBI:75735"/>
    </reaction>
    <physiologicalReaction direction="left-to-right" evidence="28">
        <dbReference type="Rhea" id="RHEA:38436"/>
    </physiologicalReaction>
</comment>
<dbReference type="AlphaFoldDB" id="A0A674E0I7"/>
<evidence type="ECO:0000256" key="15">
    <source>
        <dbReference type="ARBA" id="ARBA00023136"/>
    </source>
</evidence>
<comment type="catalytic activity">
    <reaction evidence="23">
        <text>1-octadecanoyl-2-(5Z,8Z,11Z,14Z-eicosatetraenoyl)-sn-glycerol + (9Z)-octadecenoyl-CoA = 1-octadecanoyl-2-(5Z,8Z,11Z,14Z)-eicosatetraenoyl-3-(9Z)-octadecenoyl-sn-glycerol + CoA</text>
        <dbReference type="Rhea" id="RHEA:38307"/>
        <dbReference type="ChEBI" id="CHEBI:57287"/>
        <dbReference type="ChEBI" id="CHEBI:57387"/>
        <dbReference type="ChEBI" id="CHEBI:75728"/>
        <dbReference type="ChEBI" id="CHEBI:75729"/>
    </reaction>
    <physiologicalReaction direction="left-to-right" evidence="23">
        <dbReference type="Rhea" id="RHEA:38308"/>
    </physiologicalReaction>
</comment>
<keyword evidence="11 29" id="KW-0808">Transferase</keyword>
<dbReference type="Pfam" id="PF03062">
    <property type="entry name" value="MBOAT"/>
    <property type="match status" value="1"/>
</dbReference>
<evidence type="ECO:0000256" key="20">
    <source>
        <dbReference type="ARBA" id="ARBA00047807"/>
    </source>
</evidence>
<dbReference type="GO" id="GO:0019432">
    <property type="term" value="P:triglyceride biosynthetic process"/>
    <property type="evidence" value="ECO:0007669"/>
    <property type="project" value="InterPro"/>
</dbReference>
<feature type="transmembrane region" description="Helical" evidence="32">
    <location>
        <begin position="434"/>
        <end position="452"/>
    </location>
</feature>
<evidence type="ECO:0000256" key="26">
    <source>
        <dbReference type="ARBA" id="ARBA00048907"/>
    </source>
</evidence>
<evidence type="ECO:0000256" key="27">
    <source>
        <dbReference type="ARBA" id="ARBA00049168"/>
    </source>
</evidence>
<evidence type="ECO:0000256" key="25">
    <source>
        <dbReference type="ARBA" id="ARBA00048728"/>
    </source>
</evidence>
<evidence type="ECO:0000256" key="8">
    <source>
        <dbReference type="ARBA" id="ARBA00004477"/>
    </source>
</evidence>
<comment type="catalytic activity">
    <reaction evidence="1">
        <text>hexadecane-1,2-diol + hexadecanoyl-CoA = 2-hydroxyhexadecyl hexadecanoate + CoA</text>
        <dbReference type="Rhea" id="RHEA:38171"/>
        <dbReference type="ChEBI" id="CHEBI:57287"/>
        <dbReference type="ChEBI" id="CHEBI:57379"/>
        <dbReference type="ChEBI" id="CHEBI:75586"/>
        <dbReference type="ChEBI" id="CHEBI:75587"/>
    </reaction>
    <physiologicalReaction direction="left-to-right" evidence="1">
        <dbReference type="Rhea" id="RHEA:38172"/>
    </physiologicalReaction>
</comment>
<evidence type="ECO:0000256" key="11">
    <source>
        <dbReference type="ARBA" id="ARBA00022679"/>
    </source>
</evidence>
<comment type="subunit">
    <text evidence="17">Homodimer or homotetramer; both forms have similar enzymatic activities.</text>
</comment>
<evidence type="ECO:0000256" key="30">
    <source>
        <dbReference type="PIRSR" id="PIRSR000439-1"/>
    </source>
</evidence>
<dbReference type="GeneTree" id="ENSGT00950000183081"/>
<comment type="catalytic activity">
    <reaction evidence="26">
        <text>hexadecan-1-ol + hexadecanoyl-CoA = hexadecyl hexadecanoate + CoA</text>
        <dbReference type="Rhea" id="RHEA:38167"/>
        <dbReference type="ChEBI" id="CHEBI:16125"/>
        <dbReference type="ChEBI" id="CHEBI:57287"/>
        <dbReference type="ChEBI" id="CHEBI:57379"/>
        <dbReference type="ChEBI" id="CHEBI:75584"/>
    </reaction>
    <physiologicalReaction direction="left-to-right" evidence="26">
        <dbReference type="Rhea" id="RHEA:38168"/>
    </physiologicalReaction>
</comment>
<dbReference type="Ensembl" id="ENSSTUT00000109231.1">
    <property type="protein sequence ID" value="ENSSTUP00000101832.1"/>
    <property type="gene ID" value="ENSSTUG00000044716.1"/>
</dbReference>
<dbReference type="PANTHER" id="PTHR10408">
    <property type="entry name" value="STEROL O-ACYLTRANSFERASE"/>
    <property type="match status" value="1"/>
</dbReference>
<feature type="compositionally biased region" description="Polar residues" evidence="31">
    <location>
        <begin position="18"/>
        <end position="52"/>
    </location>
</feature>
<evidence type="ECO:0000256" key="3">
    <source>
        <dbReference type="ARBA" id="ARBA00000895"/>
    </source>
</evidence>
<dbReference type="GO" id="GO:0005789">
    <property type="term" value="C:endoplasmic reticulum membrane"/>
    <property type="evidence" value="ECO:0007669"/>
    <property type="project" value="UniProtKB-SubCell"/>
</dbReference>
<keyword evidence="16 29" id="KW-0012">Acyltransferase</keyword>
<evidence type="ECO:0000256" key="6">
    <source>
        <dbReference type="ARBA" id="ARBA00001349"/>
    </source>
</evidence>
<keyword evidence="34" id="KW-1185">Reference proteome</keyword>
<dbReference type="PANTHER" id="PTHR10408:SF7">
    <property type="entry name" value="DIACYLGLYCEROL O-ACYLTRANSFERASE 1"/>
    <property type="match status" value="1"/>
</dbReference>
<evidence type="ECO:0000256" key="24">
    <source>
        <dbReference type="ARBA" id="ARBA00048634"/>
    </source>
</evidence>
<evidence type="ECO:0000256" key="21">
    <source>
        <dbReference type="ARBA" id="ARBA00048096"/>
    </source>
</evidence>
<feature type="transmembrane region" description="Helical" evidence="32">
    <location>
        <begin position="166"/>
        <end position="183"/>
    </location>
</feature>
<accession>A0A674E0I7</accession>
<organism evidence="33 34">
    <name type="scientific">Salmo trutta</name>
    <name type="common">Brown trout</name>
    <dbReference type="NCBI Taxonomy" id="8032"/>
    <lineage>
        <taxon>Eukaryota</taxon>
        <taxon>Metazoa</taxon>
        <taxon>Chordata</taxon>
        <taxon>Craniata</taxon>
        <taxon>Vertebrata</taxon>
        <taxon>Euteleostomi</taxon>
        <taxon>Actinopterygii</taxon>
        <taxon>Neopterygii</taxon>
        <taxon>Teleostei</taxon>
        <taxon>Protacanthopterygii</taxon>
        <taxon>Salmoniformes</taxon>
        <taxon>Salmonidae</taxon>
        <taxon>Salmoninae</taxon>
        <taxon>Salmo</taxon>
    </lineage>
</organism>
<evidence type="ECO:0000256" key="10">
    <source>
        <dbReference type="ARBA" id="ARBA00009010"/>
    </source>
</evidence>
<protein>
    <recommendedName>
        <fullName evidence="29">O-acyltransferase</fullName>
    </recommendedName>
</protein>
<comment type="catalytic activity">
    <reaction evidence="5">
        <text>2-(9Z-octadecenoyl)-glycerol + hexadecanoyl-CoA = 1-hexadecanoyl-2-(9Z-octadecenoyl)-sn-glycerol + CoA</text>
        <dbReference type="Rhea" id="RHEA:38071"/>
        <dbReference type="ChEBI" id="CHEBI:57287"/>
        <dbReference type="ChEBI" id="CHEBI:57379"/>
        <dbReference type="ChEBI" id="CHEBI:73990"/>
        <dbReference type="ChEBI" id="CHEBI:75466"/>
    </reaction>
    <physiologicalReaction direction="left-to-right" evidence="5">
        <dbReference type="Rhea" id="RHEA:38072"/>
    </physiologicalReaction>
</comment>
<evidence type="ECO:0000256" key="7">
    <source>
        <dbReference type="ARBA" id="ARBA00001764"/>
    </source>
</evidence>
<feature type="transmembrane region" description="Helical" evidence="32">
    <location>
        <begin position="140"/>
        <end position="160"/>
    </location>
</feature>
<dbReference type="InterPro" id="IPR014371">
    <property type="entry name" value="Oat_ACAT_DAG_ARE"/>
</dbReference>
<evidence type="ECO:0000256" key="4">
    <source>
        <dbReference type="ARBA" id="ARBA00001118"/>
    </source>
</evidence>
<comment type="catalytic activity">
    <reaction evidence="18">
        <text>1,2-di-(9Z-octadecenoyl)-sn-glycerol + (9Z)-octadecenoyl-CoA = 1,2,3-tri-(9Z-octadecenoyl)-glycerol + CoA</text>
        <dbReference type="Rhea" id="RHEA:38219"/>
        <dbReference type="ChEBI" id="CHEBI:52333"/>
        <dbReference type="ChEBI" id="CHEBI:53753"/>
        <dbReference type="ChEBI" id="CHEBI:57287"/>
        <dbReference type="ChEBI" id="CHEBI:57387"/>
    </reaction>
    <physiologicalReaction direction="left-to-right" evidence="18">
        <dbReference type="Rhea" id="RHEA:38220"/>
    </physiologicalReaction>
</comment>
<sequence length="464" mass="53657">MGDRNDRVPMMTGRTRRSTIGPTPAGGNSKQANGSKQSSAGEKTPSHPSHSNGKVKKEKQVCHVLQESLLSSASGYSNYRGILNWCVVMLVLSNARLFLENLLKYGILVDPIQVVSLFLKDPYSWPAPCLGTISETTGTFLYLVNLTTLLCFPSATVLTLTSMTPAGGVFALGVYTILFMKLYSYKDVNMWCREIRHTKARTLTRPSVAQSNGSAVHAHVSYPGNLTHRDIYYFVFAPTLCYELNFPRSPRIRKSFLLRRLFEMLFFIQLLIGLVQQWIVPTIQNSMKPFQDMDFSRMMERMLKLAVPNHLIWLIFFYWFFHSSMNFVAELMRFGDREFYRDWWNSETVTYFWSNWNIPVHKWCLRHFYKPIMMRGANKWVAQTAVFLVSAFFHEYLVSVPLKMFRLWAFMGMMSQIPLAWFVGRFLRGNHGNAAVWISLIIGQPVAVLMYVHDYYVIHYMSQS</sequence>
<keyword evidence="13 29" id="KW-0256">Endoplasmic reticulum</keyword>
<dbReference type="GO" id="GO:0050252">
    <property type="term" value="F:retinol O-fatty-acyltransferase activity"/>
    <property type="evidence" value="ECO:0007669"/>
    <property type="project" value="UniProtKB-EC"/>
</dbReference>
<comment type="similarity">
    <text evidence="10 29">Belongs to the membrane-bound acyltransferase family. Sterol o-acyltransferase subfamily.</text>
</comment>
<evidence type="ECO:0000256" key="16">
    <source>
        <dbReference type="ARBA" id="ARBA00023315"/>
    </source>
</evidence>
<comment type="catalytic activity">
    <reaction evidence="22">
        <text>2-(9Z-octadecenoyl)-glycerol + (9Z)-octadecenoyl-CoA = 1,2-di-(9Z-octadecenoyl)-sn-glycerol + CoA</text>
        <dbReference type="Rhea" id="RHEA:37911"/>
        <dbReference type="ChEBI" id="CHEBI:52333"/>
        <dbReference type="ChEBI" id="CHEBI:57287"/>
        <dbReference type="ChEBI" id="CHEBI:57387"/>
        <dbReference type="ChEBI" id="CHEBI:73990"/>
    </reaction>
    <physiologicalReaction direction="left-to-right" evidence="22">
        <dbReference type="Rhea" id="RHEA:37912"/>
    </physiologicalReaction>
</comment>
<name>A0A674E0I7_SALTR</name>
<comment type="catalytic activity">
    <reaction evidence="6">
        <text>1,2-di-(9Z-octadecenoyl)-sn-glycerol + hexadecanoyl-CoA = 1,2-di-(9Z)-octadecenoyl-3-hexadecanoyl-sn-glycerol + CoA</text>
        <dbReference type="Rhea" id="RHEA:38163"/>
        <dbReference type="ChEBI" id="CHEBI:52333"/>
        <dbReference type="ChEBI" id="CHEBI:57287"/>
        <dbReference type="ChEBI" id="CHEBI:57379"/>
        <dbReference type="ChEBI" id="CHEBI:75583"/>
    </reaction>
    <physiologicalReaction direction="left-to-right" evidence="6">
        <dbReference type="Rhea" id="RHEA:38164"/>
    </physiologicalReaction>
</comment>
<comment type="catalytic activity">
    <reaction evidence="21">
        <text>2,3-di-(9Z)-octadecenoyl-sn-glycerol + (9Z)-octadecenoyl-CoA = 1,2,3-tri-(9Z-octadecenoyl)-glycerol + CoA</text>
        <dbReference type="Rhea" id="RHEA:38439"/>
        <dbReference type="ChEBI" id="CHEBI:53753"/>
        <dbReference type="ChEBI" id="CHEBI:57287"/>
        <dbReference type="ChEBI" id="CHEBI:57387"/>
        <dbReference type="ChEBI" id="CHEBI:75824"/>
    </reaction>
    <physiologicalReaction direction="left-to-right" evidence="21">
        <dbReference type="Rhea" id="RHEA:38440"/>
    </physiologicalReaction>
</comment>
<dbReference type="UniPathway" id="UPA00230"/>
<reference evidence="33" key="2">
    <citation type="submission" date="2025-09" db="UniProtKB">
        <authorList>
            <consortium name="Ensembl"/>
        </authorList>
    </citation>
    <scope>IDENTIFICATION</scope>
</reference>
<comment type="catalytic activity">
    <reaction evidence="3">
        <text>13-cis-retinol + hexadecanoyl-CoA = 13-cis-retinyl hexadecanoate + CoA</text>
        <dbReference type="Rhea" id="RHEA:55296"/>
        <dbReference type="ChEBI" id="CHEBI:45479"/>
        <dbReference type="ChEBI" id="CHEBI:57287"/>
        <dbReference type="ChEBI" id="CHEBI:57379"/>
        <dbReference type="ChEBI" id="CHEBI:138722"/>
    </reaction>
    <physiologicalReaction direction="left-to-right" evidence="3">
        <dbReference type="Rhea" id="RHEA:55297"/>
    </physiologicalReaction>
</comment>
<comment type="catalytic activity">
    <reaction evidence="27">
        <text>1-(9Z-octadecenoyl)-glycerol + (9Z)-octadecenoyl-CoA = 1,2-di-(9Z-octadecenoyl)-glycerol + CoA</text>
        <dbReference type="Rhea" id="RHEA:37915"/>
        <dbReference type="ChEBI" id="CHEBI:52323"/>
        <dbReference type="ChEBI" id="CHEBI:57287"/>
        <dbReference type="ChEBI" id="CHEBI:57387"/>
        <dbReference type="ChEBI" id="CHEBI:75342"/>
    </reaction>
    <physiologicalReaction direction="left-to-right" evidence="27">
        <dbReference type="Rhea" id="RHEA:37916"/>
    </physiologicalReaction>
</comment>
<evidence type="ECO:0000256" key="28">
    <source>
        <dbReference type="ARBA" id="ARBA00049549"/>
    </source>
</evidence>
<comment type="catalytic activity">
    <reaction evidence="24">
        <text>an acyl-CoA + a 1,2-diacyl-sn-glycerol = a triacyl-sn-glycerol + CoA</text>
        <dbReference type="Rhea" id="RHEA:10868"/>
        <dbReference type="ChEBI" id="CHEBI:17815"/>
        <dbReference type="ChEBI" id="CHEBI:57287"/>
        <dbReference type="ChEBI" id="CHEBI:58342"/>
        <dbReference type="ChEBI" id="CHEBI:64615"/>
        <dbReference type="EC" id="2.3.1.20"/>
    </reaction>
    <physiologicalReaction direction="left-to-right" evidence="24">
        <dbReference type="Rhea" id="RHEA:10869"/>
    </physiologicalReaction>
</comment>
<comment type="catalytic activity">
    <reaction evidence="20">
        <text>1-O-(9Z-octadecenyl)-glycerol + (9Z)-octadecenoyl-CoA = 1-O-(9Z-octadecyl)-3-(9Z-octadecenoyl)-glycerol + CoA</text>
        <dbReference type="Rhea" id="RHEA:55340"/>
        <dbReference type="ChEBI" id="CHEBI:34116"/>
        <dbReference type="ChEBI" id="CHEBI:57287"/>
        <dbReference type="ChEBI" id="CHEBI:57387"/>
        <dbReference type="ChEBI" id="CHEBI:197429"/>
    </reaction>
    <physiologicalReaction direction="left-to-right" evidence="20">
        <dbReference type="Rhea" id="RHEA:55341"/>
    </physiologicalReaction>
</comment>
<feature type="active site" evidence="30">
    <location>
        <position position="394"/>
    </location>
</feature>
<comment type="catalytic activity">
    <reaction evidence="2">
        <text>all-trans-retinol + an acyl-CoA = an all-trans-retinyl ester + CoA</text>
        <dbReference type="Rhea" id="RHEA:11488"/>
        <dbReference type="ChEBI" id="CHEBI:17336"/>
        <dbReference type="ChEBI" id="CHEBI:57287"/>
        <dbReference type="ChEBI" id="CHEBI:58342"/>
        <dbReference type="ChEBI" id="CHEBI:63410"/>
        <dbReference type="EC" id="2.3.1.76"/>
    </reaction>
    <physiologicalReaction direction="left-to-right" evidence="2">
        <dbReference type="Rhea" id="RHEA:11489"/>
    </physiologicalReaction>
</comment>
<comment type="catalytic activity">
    <reaction evidence="19">
        <text>1-O-(9Z-octadecyl)-3-(9Z-octadecenoyl)-glycerol + (9Z)-octadecenoyl-CoA = 1-O-(9Z-octadecenyl)-2,3-di-(9Z-octadecenoyl)glycerol + CoA</text>
        <dbReference type="Rhea" id="RHEA:55344"/>
        <dbReference type="ChEBI" id="CHEBI:57287"/>
        <dbReference type="ChEBI" id="CHEBI:57387"/>
        <dbReference type="ChEBI" id="CHEBI:138735"/>
        <dbReference type="ChEBI" id="CHEBI:197429"/>
    </reaction>
    <physiologicalReaction direction="left-to-right" evidence="19">
        <dbReference type="Rhea" id="RHEA:55345"/>
    </physiologicalReaction>
</comment>
<reference evidence="33" key="1">
    <citation type="submission" date="2025-08" db="UniProtKB">
        <authorList>
            <consortium name="Ensembl"/>
        </authorList>
    </citation>
    <scope>IDENTIFICATION</scope>
</reference>
<keyword evidence="12 32" id="KW-0812">Transmembrane</keyword>
<comment type="catalytic activity">
    <reaction evidence="4">
        <text>hexadecane-1,2-diol + 2 hexadecanoyl-CoA = 1,2-O,O-dihexadecanoyl-1,2-hexadecanediol + 2 CoA</text>
        <dbReference type="Rhea" id="RHEA:38211"/>
        <dbReference type="ChEBI" id="CHEBI:57287"/>
        <dbReference type="ChEBI" id="CHEBI:57379"/>
        <dbReference type="ChEBI" id="CHEBI:75586"/>
        <dbReference type="ChEBI" id="CHEBI:75608"/>
    </reaction>
    <physiologicalReaction direction="left-to-right" evidence="4">
        <dbReference type="Rhea" id="RHEA:38212"/>
    </physiologicalReaction>
</comment>
<evidence type="ECO:0000256" key="12">
    <source>
        <dbReference type="ARBA" id="ARBA00022692"/>
    </source>
</evidence>
<keyword evidence="14 32" id="KW-1133">Transmembrane helix</keyword>
<dbReference type="PIRSF" id="PIRSF500231">
    <property type="entry name" value="Oat_dag"/>
    <property type="match status" value="1"/>
</dbReference>
<keyword evidence="15 29" id="KW-0472">Membrane</keyword>
<dbReference type="InterPro" id="IPR027251">
    <property type="entry name" value="Diacylglycerol_acylTrfase1"/>
</dbReference>
<evidence type="ECO:0000313" key="33">
    <source>
        <dbReference type="Ensembl" id="ENSSTUP00000101832.1"/>
    </source>
</evidence>
<evidence type="ECO:0000256" key="23">
    <source>
        <dbReference type="ARBA" id="ARBA00048614"/>
    </source>
</evidence>
<dbReference type="InterPro" id="IPR004299">
    <property type="entry name" value="MBOAT_fam"/>
</dbReference>
<evidence type="ECO:0000256" key="31">
    <source>
        <dbReference type="SAM" id="MobiDB-lite"/>
    </source>
</evidence>
<evidence type="ECO:0000256" key="2">
    <source>
        <dbReference type="ARBA" id="ARBA00000633"/>
    </source>
</evidence>
<feature type="transmembrane region" description="Helical" evidence="32">
    <location>
        <begin position="261"/>
        <end position="280"/>
    </location>
</feature>
<evidence type="ECO:0000256" key="5">
    <source>
        <dbReference type="ARBA" id="ARBA00001313"/>
    </source>
</evidence>
<comment type="catalytic activity">
    <reaction evidence="25">
        <text>1,2-di-(9Z-octadecenoyl)-glycerol + (9Z)-octadecenoate + H(+) = 1,2,3-tri-(9Z-octadecenoyl)-glycerol + H2O</text>
        <dbReference type="Rhea" id="RHEA:38379"/>
        <dbReference type="ChEBI" id="CHEBI:15377"/>
        <dbReference type="ChEBI" id="CHEBI:15378"/>
        <dbReference type="ChEBI" id="CHEBI:30823"/>
        <dbReference type="ChEBI" id="CHEBI:52323"/>
        <dbReference type="ChEBI" id="CHEBI:53753"/>
    </reaction>
    <physiologicalReaction direction="left-to-right" evidence="25">
        <dbReference type="Rhea" id="RHEA:38380"/>
    </physiologicalReaction>
</comment>
<evidence type="ECO:0000256" key="18">
    <source>
        <dbReference type="ARBA" id="ARBA00047367"/>
    </source>
</evidence>
<dbReference type="GO" id="GO:0004144">
    <property type="term" value="F:diacylglycerol O-acyltransferase activity"/>
    <property type="evidence" value="ECO:0007669"/>
    <property type="project" value="UniProtKB-EC"/>
</dbReference>
<evidence type="ECO:0000256" key="19">
    <source>
        <dbReference type="ARBA" id="ARBA00047609"/>
    </source>
</evidence>
<evidence type="ECO:0000256" key="32">
    <source>
        <dbReference type="SAM" id="Phobius"/>
    </source>
</evidence>
<evidence type="ECO:0000313" key="34">
    <source>
        <dbReference type="Proteomes" id="UP000472277"/>
    </source>
</evidence>
<evidence type="ECO:0000256" key="9">
    <source>
        <dbReference type="ARBA" id="ARBA00005175"/>
    </source>
</evidence>
<evidence type="ECO:0000256" key="17">
    <source>
        <dbReference type="ARBA" id="ARBA00023610"/>
    </source>
</evidence>
<gene>
    <name evidence="33" type="primary">DGAT1</name>
    <name evidence="33" type="synonym">LOC115174058</name>
</gene>
<dbReference type="PIRSF" id="PIRSF000439">
    <property type="entry name" value="Oat_ACAT_DAG_ARE"/>
    <property type="match status" value="1"/>
</dbReference>
<evidence type="ECO:0000256" key="1">
    <source>
        <dbReference type="ARBA" id="ARBA00000174"/>
    </source>
</evidence>
<feature type="transmembrane region" description="Helical" evidence="32">
    <location>
        <begin position="380"/>
        <end position="399"/>
    </location>
</feature>